<reference evidence="5" key="1">
    <citation type="submission" date="2021-01" db="EMBL/GenBank/DDBJ databases">
        <title>Phytophthora aleatoria, a newly-described species from Pinus radiata is distinct from Phytophthora cactorum isolates based on comparative genomics.</title>
        <authorList>
            <person name="Mcdougal R."/>
            <person name="Panda P."/>
            <person name="Williams N."/>
            <person name="Studholme D.J."/>
        </authorList>
    </citation>
    <scope>NUCLEOTIDE SEQUENCE</scope>
    <source>
        <strain evidence="5">NZFS 4037</strain>
    </source>
</reference>
<dbReference type="Pfam" id="PF17189">
    <property type="entry name" value="Glyco_hydro_30C"/>
    <property type="match status" value="1"/>
</dbReference>
<keyword evidence="1" id="KW-0732">Signal</keyword>
<dbReference type="InterPro" id="IPR002200">
    <property type="entry name" value="Elicitin"/>
</dbReference>
<organism evidence="5 6">
    <name type="scientific">Phytophthora aleatoria</name>
    <dbReference type="NCBI Taxonomy" id="2496075"/>
    <lineage>
        <taxon>Eukaryota</taxon>
        <taxon>Sar</taxon>
        <taxon>Stramenopiles</taxon>
        <taxon>Oomycota</taxon>
        <taxon>Peronosporomycetes</taxon>
        <taxon>Peronosporales</taxon>
        <taxon>Peronosporaceae</taxon>
        <taxon>Phytophthora</taxon>
    </lineage>
</organism>
<evidence type="ECO:0000259" key="3">
    <source>
        <dbReference type="Pfam" id="PF02055"/>
    </source>
</evidence>
<feature type="domain" description="Glycosyl hydrolase family 30 beta sandwich" evidence="4">
    <location>
        <begin position="253"/>
        <end position="316"/>
    </location>
</feature>
<keyword evidence="6" id="KW-1185">Reference proteome</keyword>
<dbReference type="Proteomes" id="UP000709295">
    <property type="component" value="Unassembled WGS sequence"/>
</dbReference>
<comment type="caution">
    <text evidence="5">The sequence shown here is derived from an EMBL/GenBank/DDBJ whole genome shotgun (WGS) entry which is preliminary data.</text>
</comment>
<dbReference type="FunFam" id="2.60.40.1180:FF:000035">
    <property type="entry name" value="Glucosylceramidase 3"/>
    <property type="match status" value="1"/>
</dbReference>
<evidence type="ECO:0000256" key="2">
    <source>
        <dbReference type="ARBA" id="ARBA00022801"/>
    </source>
</evidence>
<dbReference type="EMBL" id="JAENGY010000077">
    <property type="protein sequence ID" value="KAG6974996.1"/>
    <property type="molecule type" value="Genomic_DNA"/>
</dbReference>
<evidence type="ECO:0000259" key="4">
    <source>
        <dbReference type="Pfam" id="PF17189"/>
    </source>
</evidence>
<dbReference type="InterPro" id="IPR001139">
    <property type="entry name" value="Glyco_hydro_30"/>
</dbReference>
<dbReference type="InterPro" id="IPR033453">
    <property type="entry name" value="Glyco_hydro_30_TIM-barrel"/>
</dbReference>
<dbReference type="GO" id="GO:0006680">
    <property type="term" value="P:glucosylceramide catabolic process"/>
    <property type="evidence" value="ECO:0007669"/>
    <property type="project" value="TreeGrafter"/>
</dbReference>
<name>A0A8J5J0B5_9STRA</name>
<dbReference type="Pfam" id="PF02055">
    <property type="entry name" value="Glyco_hydro_30"/>
    <property type="match status" value="1"/>
</dbReference>
<keyword evidence="2" id="KW-0378">Hydrolase</keyword>
<dbReference type="GO" id="GO:0016020">
    <property type="term" value="C:membrane"/>
    <property type="evidence" value="ECO:0007669"/>
    <property type="project" value="GOC"/>
</dbReference>
<sequence>MKVIGCQIKGAPGEKYWAALALYYSKFFDAYKEEGINFWAMTVQNEPEKPPLAVSQWETLRLTAEEERDFIKLNLGPLMKKNHPDVKIMANDDQKPGIMDRSAPFDDPESKKYLSGLAFHWYQNIDFILPGAGNYKNLLEFSETYPDMFMLGTEACSGYLPSLVGTGKGPALEDPDKAWKRAQHYARDIIENSNNMAAGWVDWNLFLDSDGGPNWAKNMVDAPILVDEKNGAEFYKQPMFYIMGHFSKFVPPGSKRIEFPKTDTLDDFHRCAFVTPNNQVVMQFLNRDSDEVTFTVKQTDSNTFTLTMPPHSMHTVSDAKTCADDTGYSIYPFTGKPTEEQMPAIWANPTCTGVLQDAIDSDLPDCTIDFEATQLNVRTELTVDATRCGVFESRRKMLRA</sequence>
<protein>
    <recommendedName>
        <fullName evidence="7">Glycosyl hydrolase family 30 TIM-barrel domain-containing protein</fullName>
    </recommendedName>
</protein>
<dbReference type="PANTHER" id="PTHR11069:SF23">
    <property type="entry name" value="LYSOSOMAL ACID GLUCOSYLCERAMIDASE"/>
    <property type="match status" value="1"/>
</dbReference>
<evidence type="ECO:0000313" key="5">
    <source>
        <dbReference type="EMBL" id="KAG6974996.1"/>
    </source>
</evidence>
<proteinExistence type="predicted"/>
<dbReference type="GO" id="GO:0004348">
    <property type="term" value="F:glucosylceramidase activity"/>
    <property type="evidence" value="ECO:0007669"/>
    <property type="project" value="InterPro"/>
</dbReference>
<evidence type="ECO:0008006" key="7">
    <source>
        <dbReference type="Google" id="ProtNLM"/>
    </source>
</evidence>
<dbReference type="InterPro" id="IPR033452">
    <property type="entry name" value="GH30_C"/>
</dbReference>
<feature type="domain" description="Glycosyl hydrolase family 30 TIM-barrel" evidence="3">
    <location>
        <begin position="7"/>
        <end position="250"/>
    </location>
</feature>
<dbReference type="SMART" id="SM01187">
    <property type="entry name" value="Elicitin"/>
    <property type="match status" value="1"/>
</dbReference>
<dbReference type="PANTHER" id="PTHR11069">
    <property type="entry name" value="GLUCOSYLCERAMIDASE"/>
    <property type="match status" value="1"/>
</dbReference>
<evidence type="ECO:0000256" key="1">
    <source>
        <dbReference type="ARBA" id="ARBA00022729"/>
    </source>
</evidence>
<dbReference type="AlphaFoldDB" id="A0A8J5J0B5"/>
<gene>
    <name evidence="5" type="ORF">JG688_00002778</name>
</gene>
<evidence type="ECO:0000313" key="6">
    <source>
        <dbReference type="Proteomes" id="UP000709295"/>
    </source>
</evidence>
<dbReference type="GO" id="GO:0005576">
    <property type="term" value="C:extracellular region"/>
    <property type="evidence" value="ECO:0007669"/>
    <property type="project" value="InterPro"/>
</dbReference>
<accession>A0A8J5J0B5</accession>